<keyword evidence="10" id="KW-1185">Reference proteome</keyword>
<feature type="transmembrane region" description="Helical" evidence="7">
    <location>
        <begin position="193"/>
        <end position="217"/>
    </location>
</feature>
<feature type="transmembrane region" description="Helical" evidence="7">
    <location>
        <begin position="249"/>
        <end position="274"/>
    </location>
</feature>
<organism evidence="9 10">
    <name type="scientific">Pseudomonas aphyarum</name>
    <dbReference type="NCBI Taxonomy" id="2942629"/>
    <lineage>
        <taxon>Bacteria</taxon>
        <taxon>Pseudomonadati</taxon>
        <taxon>Pseudomonadota</taxon>
        <taxon>Gammaproteobacteria</taxon>
        <taxon>Pseudomonadales</taxon>
        <taxon>Pseudomonadaceae</taxon>
        <taxon>Pseudomonas</taxon>
    </lineage>
</organism>
<feature type="transmembrane region" description="Helical" evidence="7">
    <location>
        <begin position="511"/>
        <end position="529"/>
    </location>
</feature>
<proteinExistence type="predicted"/>
<keyword evidence="6 7" id="KW-0472">Membrane</keyword>
<dbReference type="PROSITE" id="PS50850">
    <property type="entry name" value="MFS"/>
    <property type="match status" value="1"/>
</dbReference>
<gene>
    <name evidence="9" type="ORF">M5G18_08305</name>
</gene>
<evidence type="ECO:0000256" key="3">
    <source>
        <dbReference type="ARBA" id="ARBA00022475"/>
    </source>
</evidence>
<dbReference type="InterPro" id="IPR036259">
    <property type="entry name" value="MFS_trans_sf"/>
</dbReference>
<feature type="transmembrane region" description="Helical" evidence="7">
    <location>
        <begin position="62"/>
        <end position="82"/>
    </location>
</feature>
<feature type="transmembrane region" description="Helical" evidence="7">
    <location>
        <begin position="119"/>
        <end position="143"/>
    </location>
</feature>
<feature type="transmembrane region" description="Helical" evidence="7">
    <location>
        <begin position="286"/>
        <end position="305"/>
    </location>
</feature>
<evidence type="ECO:0000256" key="4">
    <source>
        <dbReference type="ARBA" id="ARBA00022692"/>
    </source>
</evidence>
<evidence type="ECO:0000256" key="2">
    <source>
        <dbReference type="ARBA" id="ARBA00022448"/>
    </source>
</evidence>
<feature type="transmembrane region" description="Helical" evidence="7">
    <location>
        <begin position="164"/>
        <end position="187"/>
    </location>
</feature>
<feature type="transmembrane region" description="Helical" evidence="7">
    <location>
        <begin position="317"/>
        <end position="333"/>
    </location>
</feature>
<dbReference type="InterPro" id="IPR005829">
    <property type="entry name" value="Sugar_transporter_CS"/>
</dbReference>
<evidence type="ECO:0000256" key="6">
    <source>
        <dbReference type="ARBA" id="ARBA00023136"/>
    </source>
</evidence>
<name>A0ABT5PLZ9_9PSED</name>
<evidence type="ECO:0000256" key="7">
    <source>
        <dbReference type="SAM" id="Phobius"/>
    </source>
</evidence>
<dbReference type="PANTHER" id="PTHR43045">
    <property type="entry name" value="SHIKIMATE TRANSPORTER"/>
    <property type="match status" value="1"/>
</dbReference>
<evidence type="ECO:0000259" key="8">
    <source>
        <dbReference type="PROSITE" id="PS50850"/>
    </source>
</evidence>
<feature type="transmembrane region" description="Helical" evidence="7">
    <location>
        <begin position="487"/>
        <end position="505"/>
    </location>
</feature>
<protein>
    <submittedName>
        <fullName evidence="9">MHS family MFS transporter</fullName>
    </submittedName>
</protein>
<comment type="caution">
    <text evidence="9">The sequence shown here is derived from an EMBL/GenBank/DDBJ whole genome shotgun (WGS) entry which is preliminary data.</text>
</comment>
<keyword evidence="5 7" id="KW-1133">Transmembrane helix</keyword>
<dbReference type="InterPro" id="IPR020846">
    <property type="entry name" value="MFS_dom"/>
</dbReference>
<evidence type="ECO:0000256" key="1">
    <source>
        <dbReference type="ARBA" id="ARBA00004651"/>
    </source>
</evidence>
<feature type="domain" description="Major facilitator superfamily (MFS) profile" evidence="8">
    <location>
        <begin position="23"/>
        <end position="533"/>
    </location>
</feature>
<dbReference type="Gene3D" id="1.20.1250.20">
    <property type="entry name" value="MFS general substrate transporter like domains"/>
    <property type="match status" value="2"/>
</dbReference>
<dbReference type="SUPFAM" id="SSF103473">
    <property type="entry name" value="MFS general substrate transporter"/>
    <property type="match status" value="1"/>
</dbReference>
<evidence type="ECO:0000313" key="10">
    <source>
        <dbReference type="Proteomes" id="UP001150531"/>
    </source>
</evidence>
<dbReference type="PROSITE" id="PS00217">
    <property type="entry name" value="SUGAR_TRANSPORT_2"/>
    <property type="match status" value="1"/>
</dbReference>
<accession>A0ABT5PLZ9</accession>
<dbReference type="Pfam" id="PF00083">
    <property type="entry name" value="Sugar_tr"/>
    <property type="match status" value="1"/>
</dbReference>
<sequence length="540" mass="58725">MSEHVQPLDAVRSTDASPDTRKVIFASSLGTVFEWYDFFLYGALAAVISKQFFAGVNDTTAFIFALMAFAAGFIVRPFGALVFGRLGDMIGRKYTFLATIILMGVATFAVGLLPTYASIGIAAPIILVILRMLQGLALGGEYGGAATYVAEHAPIGKRGFHTSWIQSTATLGLLLSLLVVLGCRYFTGDQFEVWGWRIPFLLSIVLLGISTWIRLSLHESPAYLKMKEEGKTSKAPIRESFGKWENLKVVLIALFSINAGQAVTFYAAQFYVLFFLTQFLKMDPAVANSLLIISVVIGAPFFIFFGWLSDKVGRKPVLMLGLLLATALYFPIFKSLAHYANPAIDHASQQAPITVVADPATCTFQFDPVGKAKFDSPCDKVKTFLVKQGLPYSSVAAPAGSAVQVSVGDVKLDGFDEAALRGAITLAGYPQQADMQQINKPMIVALIVALIIISAMCYGPLAALMVELFPTRIRYTSMSLPYHIGNGWFGGFLPTVSFALVVYTGDIFYGLWYPVLITGVSLVVGMICLRETKNIDLDKN</sequence>
<keyword evidence="4 7" id="KW-0812">Transmembrane</keyword>
<dbReference type="EMBL" id="JAMDGS010000005">
    <property type="protein sequence ID" value="MDD1124591.1"/>
    <property type="molecule type" value="Genomic_DNA"/>
</dbReference>
<keyword evidence="3" id="KW-1003">Cell membrane</keyword>
<evidence type="ECO:0000256" key="5">
    <source>
        <dbReference type="ARBA" id="ARBA00022989"/>
    </source>
</evidence>
<dbReference type="Proteomes" id="UP001150531">
    <property type="component" value="Unassembled WGS sequence"/>
</dbReference>
<reference evidence="9" key="1">
    <citation type="submission" date="2022-05" db="EMBL/GenBank/DDBJ databases">
        <title>Novel Pseudomonas spp. Isolated from a Rainbow Trout Aquaculture Facility.</title>
        <authorList>
            <person name="Testerman T."/>
            <person name="Graf J."/>
        </authorList>
    </citation>
    <scope>NUCLEOTIDE SEQUENCE</scope>
    <source>
        <strain evidence="9">ID386</strain>
    </source>
</reference>
<dbReference type="RefSeq" id="WP_273897486.1">
    <property type="nucleotide sequence ID" value="NZ_JAMDGS010000005.1"/>
</dbReference>
<feature type="transmembrane region" description="Helical" evidence="7">
    <location>
        <begin position="442"/>
        <end position="466"/>
    </location>
</feature>
<dbReference type="CDD" id="cd17369">
    <property type="entry name" value="MFS_ShiA_like"/>
    <property type="match status" value="1"/>
</dbReference>
<dbReference type="InterPro" id="IPR005828">
    <property type="entry name" value="MFS_sugar_transport-like"/>
</dbReference>
<evidence type="ECO:0000313" key="9">
    <source>
        <dbReference type="EMBL" id="MDD1124591.1"/>
    </source>
</evidence>
<keyword evidence="2" id="KW-0813">Transport</keyword>
<dbReference type="PANTHER" id="PTHR43045:SF7">
    <property type="entry name" value="MAJOR FACILITATOR SUPERFAMILY TRANSPORTER"/>
    <property type="match status" value="1"/>
</dbReference>
<comment type="subcellular location">
    <subcellularLocation>
        <location evidence="1">Cell membrane</location>
        <topology evidence="1">Multi-pass membrane protein</topology>
    </subcellularLocation>
</comment>
<feature type="transmembrane region" description="Helical" evidence="7">
    <location>
        <begin position="94"/>
        <end position="113"/>
    </location>
</feature>